<dbReference type="InterPro" id="IPR032816">
    <property type="entry name" value="VTT_dom"/>
</dbReference>
<gene>
    <name evidence="9" type="ORF">GPA10_32915</name>
</gene>
<dbReference type="EMBL" id="WPNZ01000024">
    <property type="protein sequence ID" value="MVO89425.1"/>
    <property type="molecule type" value="Genomic_DNA"/>
</dbReference>
<protein>
    <submittedName>
        <fullName evidence="9">DedA family protein</fullName>
    </submittedName>
</protein>
<evidence type="ECO:0000256" key="4">
    <source>
        <dbReference type="ARBA" id="ARBA00022692"/>
    </source>
</evidence>
<dbReference type="AlphaFoldDB" id="A0A6L6X6B8"/>
<feature type="transmembrane region" description="Helical" evidence="7">
    <location>
        <begin position="85"/>
        <end position="106"/>
    </location>
</feature>
<evidence type="ECO:0000256" key="6">
    <source>
        <dbReference type="ARBA" id="ARBA00023136"/>
    </source>
</evidence>
<comment type="caution">
    <text evidence="9">The sequence shown here is derived from an EMBL/GenBank/DDBJ whole genome shotgun (WGS) entry which is preliminary data.</text>
</comment>
<evidence type="ECO:0000313" key="9">
    <source>
        <dbReference type="EMBL" id="MVO89425.1"/>
    </source>
</evidence>
<keyword evidence="4 7" id="KW-0812">Transmembrane</keyword>
<sequence>MRAAVRGAAAAVLHTGRRASGGRAHGQRWRAVTDWVGTAESLIASPWLYPLLLAASFLDSFLPVVPSEPVIIVAGARAAGGDTQLFLVIAATALGAFLGDLVPYGLGRLLSRPLLAGLRPDTRRRAAFDWIAGRLAARGGQVLMTSRFIPVGRYFVTLSAGAVGYPVGRFVLFTALAAAAWSTYTALTGYAGGLLFRDDPLTGTLVGLGLALVLQRVLVALRRVRRRPFSVRRRASPRRARPRLPCWGRRRP</sequence>
<keyword evidence="3" id="KW-1003">Cell membrane</keyword>
<evidence type="ECO:0000256" key="7">
    <source>
        <dbReference type="SAM" id="Phobius"/>
    </source>
</evidence>
<evidence type="ECO:0000259" key="8">
    <source>
        <dbReference type="Pfam" id="PF09335"/>
    </source>
</evidence>
<keyword evidence="10" id="KW-1185">Reference proteome</keyword>
<dbReference type="InterPro" id="IPR051311">
    <property type="entry name" value="DedA_domain"/>
</dbReference>
<feature type="transmembrane region" description="Helical" evidence="7">
    <location>
        <begin position="201"/>
        <end position="224"/>
    </location>
</feature>
<comment type="similarity">
    <text evidence="2">Belongs to the DedA family.</text>
</comment>
<accession>A0A6L6X6B8</accession>
<dbReference type="Proteomes" id="UP000483802">
    <property type="component" value="Unassembled WGS sequence"/>
</dbReference>
<keyword evidence="6 7" id="KW-0472">Membrane</keyword>
<feature type="domain" description="VTT" evidence="8">
    <location>
        <begin position="65"/>
        <end position="190"/>
    </location>
</feature>
<evidence type="ECO:0000256" key="3">
    <source>
        <dbReference type="ARBA" id="ARBA00022475"/>
    </source>
</evidence>
<evidence type="ECO:0000256" key="5">
    <source>
        <dbReference type="ARBA" id="ARBA00022989"/>
    </source>
</evidence>
<name>A0A6L6X6B8_9ACTN</name>
<keyword evidence="5 7" id="KW-1133">Transmembrane helix</keyword>
<evidence type="ECO:0000313" key="10">
    <source>
        <dbReference type="Proteomes" id="UP000483802"/>
    </source>
</evidence>
<dbReference type="Pfam" id="PF09335">
    <property type="entry name" value="VTT_dom"/>
    <property type="match status" value="1"/>
</dbReference>
<organism evidence="9 10">
    <name type="scientific">Streptomyces typhae</name>
    <dbReference type="NCBI Taxonomy" id="2681492"/>
    <lineage>
        <taxon>Bacteria</taxon>
        <taxon>Bacillati</taxon>
        <taxon>Actinomycetota</taxon>
        <taxon>Actinomycetes</taxon>
        <taxon>Kitasatosporales</taxon>
        <taxon>Streptomycetaceae</taxon>
        <taxon>Streptomyces</taxon>
    </lineage>
</organism>
<proteinExistence type="inferred from homology"/>
<dbReference type="GO" id="GO:0005886">
    <property type="term" value="C:plasma membrane"/>
    <property type="evidence" value="ECO:0007669"/>
    <property type="project" value="UniProtKB-SubCell"/>
</dbReference>
<evidence type="ECO:0000256" key="2">
    <source>
        <dbReference type="ARBA" id="ARBA00010792"/>
    </source>
</evidence>
<dbReference type="PANTHER" id="PTHR42709">
    <property type="entry name" value="ALKALINE PHOSPHATASE LIKE PROTEIN"/>
    <property type="match status" value="1"/>
</dbReference>
<reference evidence="9 10" key="1">
    <citation type="submission" date="2019-11" db="EMBL/GenBank/DDBJ databases">
        <title>Streptomyces typhae sp. nov., a novel endophytic actinomycete isolated from the root of cattail pollen (Typha angustifolia L.).</title>
        <authorList>
            <person name="Peng C."/>
        </authorList>
    </citation>
    <scope>NUCLEOTIDE SEQUENCE [LARGE SCALE GENOMIC DNA]</scope>
    <source>
        <strain evidence="10">p1417</strain>
    </source>
</reference>
<comment type="subcellular location">
    <subcellularLocation>
        <location evidence="1">Cell membrane</location>
        <topology evidence="1">Multi-pass membrane protein</topology>
    </subcellularLocation>
</comment>
<dbReference type="PANTHER" id="PTHR42709:SF6">
    <property type="entry name" value="UNDECAPRENYL PHOSPHATE TRANSPORTER A"/>
    <property type="match status" value="1"/>
</dbReference>
<evidence type="ECO:0000256" key="1">
    <source>
        <dbReference type="ARBA" id="ARBA00004651"/>
    </source>
</evidence>
<feature type="transmembrane region" description="Helical" evidence="7">
    <location>
        <begin position="154"/>
        <end position="181"/>
    </location>
</feature>